<gene>
    <name evidence="1" type="ORF">NDN08_005229</name>
</gene>
<name>A0AAV8V3I0_9RHOD</name>
<dbReference type="Proteomes" id="UP001157974">
    <property type="component" value="Unassembled WGS sequence"/>
</dbReference>
<protein>
    <recommendedName>
        <fullName evidence="3">Peptidase M10 serralysin C-terminal domain-containing protein</fullName>
    </recommendedName>
</protein>
<accession>A0AAV8V3I0</accession>
<dbReference type="SUPFAM" id="SSF51120">
    <property type="entry name" value="beta-Roll"/>
    <property type="match status" value="1"/>
</dbReference>
<keyword evidence="2" id="KW-1185">Reference proteome</keyword>
<dbReference type="GO" id="GO:0005509">
    <property type="term" value="F:calcium ion binding"/>
    <property type="evidence" value="ECO:0007669"/>
    <property type="project" value="InterPro"/>
</dbReference>
<reference evidence="1 2" key="1">
    <citation type="journal article" date="2023" name="Nat. Commun.">
        <title>Origin of minicircular mitochondrial genomes in red algae.</title>
        <authorList>
            <person name="Lee Y."/>
            <person name="Cho C.H."/>
            <person name="Lee Y.M."/>
            <person name="Park S.I."/>
            <person name="Yang J.H."/>
            <person name="West J.A."/>
            <person name="Bhattacharya D."/>
            <person name="Yoon H.S."/>
        </authorList>
    </citation>
    <scope>NUCLEOTIDE SEQUENCE [LARGE SCALE GENOMIC DNA]</scope>
    <source>
        <strain evidence="1 2">CCMP1338</strain>
        <tissue evidence="1">Whole cell</tissue>
    </source>
</reference>
<dbReference type="InterPro" id="IPR011049">
    <property type="entry name" value="Serralysin-like_metalloprot_C"/>
</dbReference>
<proteinExistence type="predicted"/>
<evidence type="ECO:0000313" key="2">
    <source>
        <dbReference type="Proteomes" id="UP001157974"/>
    </source>
</evidence>
<dbReference type="EMBL" id="JAMWBK010000001">
    <property type="protein sequence ID" value="KAJ8908521.1"/>
    <property type="molecule type" value="Genomic_DNA"/>
</dbReference>
<evidence type="ECO:0008006" key="3">
    <source>
        <dbReference type="Google" id="ProtNLM"/>
    </source>
</evidence>
<sequence>MREEPTCPYYIGCPNVIDQESDTRRGVKYFYGTDSDYVILLPDVPFTWSSTYDGRDVILGGNGYDIVRAGGGENIMKGGLGNDQFIAGEDGVHRVYLGGGTDALGPFADGDATPDYYYGGPGTDVNGGDYPDESDMLKSFDRYIQA</sequence>
<dbReference type="Pfam" id="PF00353">
    <property type="entry name" value="HemolysinCabind"/>
    <property type="match status" value="1"/>
</dbReference>
<evidence type="ECO:0000313" key="1">
    <source>
        <dbReference type="EMBL" id="KAJ8908521.1"/>
    </source>
</evidence>
<dbReference type="InterPro" id="IPR001343">
    <property type="entry name" value="Hemolysn_Ca-bd"/>
</dbReference>
<comment type="caution">
    <text evidence="1">The sequence shown here is derived from an EMBL/GenBank/DDBJ whole genome shotgun (WGS) entry which is preliminary data.</text>
</comment>
<dbReference type="AlphaFoldDB" id="A0AAV8V3I0"/>
<organism evidence="1 2">
    <name type="scientific">Rhodosorus marinus</name>
    <dbReference type="NCBI Taxonomy" id="101924"/>
    <lineage>
        <taxon>Eukaryota</taxon>
        <taxon>Rhodophyta</taxon>
        <taxon>Stylonematophyceae</taxon>
        <taxon>Stylonematales</taxon>
        <taxon>Stylonemataceae</taxon>
        <taxon>Rhodosorus</taxon>
    </lineage>
</organism>